<name>A0A3A4A1U0_9ACTN</name>
<dbReference type="CDD" id="cd00093">
    <property type="entry name" value="HTH_XRE"/>
    <property type="match status" value="1"/>
</dbReference>
<dbReference type="PROSITE" id="PS50943">
    <property type="entry name" value="HTH_CROC1"/>
    <property type="match status" value="1"/>
</dbReference>
<evidence type="ECO:0000259" key="1">
    <source>
        <dbReference type="PROSITE" id="PS50943"/>
    </source>
</evidence>
<dbReference type="SMART" id="SM00530">
    <property type="entry name" value="HTH_XRE"/>
    <property type="match status" value="1"/>
</dbReference>
<organism evidence="2 3">
    <name type="scientific">Bailinhaonella thermotolerans</name>
    <dbReference type="NCBI Taxonomy" id="1070861"/>
    <lineage>
        <taxon>Bacteria</taxon>
        <taxon>Bacillati</taxon>
        <taxon>Actinomycetota</taxon>
        <taxon>Actinomycetes</taxon>
        <taxon>Streptosporangiales</taxon>
        <taxon>Streptosporangiaceae</taxon>
        <taxon>Bailinhaonella</taxon>
    </lineage>
</organism>
<feature type="domain" description="HTH cro/C1-type" evidence="1">
    <location>
        <begin position="27"/>
        <end position="83"/>
    </location>
</feature>
<dbReference type="InterPro" id="IPR010982">
    <property type="entry name" value="Lambda_DNA-bd_dom_sf"/>
</dbReference>
<keyword evidence="3" id="KW-1185">Reference proteome</keyword>
<dbReference type="Gene3D" id="1.10.260.40">
    <property type="entry name" value="lambda repressor-like DNA-binding domains"/>
    <property type="match status" value="1"/>
</dbReference>
<dbReference type="AlphaFoldDB" id="A0A3A4A1U0"/>
<dbReference type="Proteomes" id="UP000265768">
    <property type="component" value="Unassembled WGS sequence"/>
</dbReference>
<comment type="caution">
    <text evidence="2">The sequence shown here is derived from an EMBL/GenBank/DDBJ whole genome shotgun (WGS) entry which is preliminary data.</text>
</comment>
<evidence type="ECO:0000313" key="2">
    <source>
        <dbReference type="EMBL" id="RJL21198.1"/>
    </source>
</evidence>
<accession>A0A3A4A1U0</accession>
<dbReference type="OrthoDB" id="4966777at2"/>
<dbReference type="InterPro" id="IPR001387">
    <property type="entry name" value="Cro/C1-type_HTH"/>
</dbReference>
<sequence length="299" mass="33859">MYVRIIAVPSSPSSAAQAARQRLGAQLRQVRTDAGLSGVEFARRAGWAQSALVSMVERGQRTITAEHVRTWCRVCGVPPEQEAELLAEQAAVAGMWITHRQLNRAGLHGRQRKLRDKYWQVKRHWVYQTKVIPGLLQTEALTTVYLTQARVEQHLDIDDVSQAVAARMERQRCLERPGTAWAFLLEEDVIWYRPAPAEVHREQLQRLDDLLRTKYPATVSLGIIPRDADRRGISPDESFTMSELPDRTIVTVELVSGDLTFTQPYETRMYGEAWDRLWSLAVHGDSARALIAKALDALP</sequence>
<dbReference type="Pfam" id="PF19054">
    <property type="entry name" value="DUF5753"/>
    <property type="match status" value="1"/>
</dbReference>
<dbReference type="EMBL" id="QZEY01000026">
    <property type="protein sequence ID" value="RJL21198.1"/>
    <property type="molecule type" value="Genomic_DNA"/>
</dbReference>
<protein>
    <submittedName>
        <fullName evidence="2">XRE family transcriptional regulator</fullName>
    </submittedName>
</protein>
<dbReference type="Pfam" id="PF13560">
    <property type="entry name" value="HTH_31"/>
    <property type="match status" value="1"/>
</dbReference>
<gene>
    <name evidence="2" type="ORF">D5H75_37665</name>
</gene>
<dbReference type="SUPFAM" id="SSF47413">
    <property type="entry name" value="lambda repressor-like DNA-binding domains"/>
    <property type="match status" value="1"/>
</dbReference>
<dbReference type="GO" id="GO:0003677">
    <property type="term" value="F:DNA binding"/>
    <property type="evidence" value="ECO:0007669"/>
    <property type="project" value="InterPro"/>
</dbReference>
<dbReference type="InterPro" id="IPR043917">
    <property type="entry name" value="DUF5753"/>
</dbReference>
<evidence type="ECO:0000313" key="3">
    <source>
        <dbReference type="Proteomes" id="UP000265768"/>
    </source>
</evidence>
<proteinExistence type="predicted"/>
<reference evidence="2 3" key="1">
    <citation type="submission" date="2018-09" db="EMBL/GenBank/DDBJ databases">
        <title>YIM 75507 draft genome.</title>
        <authorList>
            <person name="Tang S."/>
            <person name="Feng Y."/>
        </authorList>
    </citation>
    <scope>NUCLEOTIDE SEQUENCE [LARGE SCALE GENOMIC DNA]</scope>
    <source>
        <strain evidence="2 3">YIM 75507</strain>
    </source>
</reference>